<dbReference type="Gene3D" id="2.60.40.10">
    <property type="entry name" value="Immunoglobulins"/>
    <property type="match status" value="2"/>
</dbReference>
<proteinExistence type="predicted"/>
<feature type="chain" id="PRO_5045243029" description="PKD domain-containing protein" evidence="1">
    <location>
        <begin position="32"/>
        <end position="443"/>
    </location>
</feature>
<feature type="domain" description="PKD" evidence="2">
    <location>
        <begin position="270"/>
        <end position="303"/>
    </location>
</feature>
<reference evidence="4" key="1">
    <citation type="journal article" date="2019" name="Int. J. Syst. Evol. Microbiol.">
        <title>The Global Catalogue of Microorganisms (GCM) 10K type strain sequencing project: providing services to taxonomists for standard genome sequencing and annotation.</title>
        <authorList>
            <consortium name="The Broad Institute Genomics Platform"/>
            <consortium name="The Broad Institute Genome Sequencing Center for Infectious Disease"/>
            <person name="Wu L."/>
            <person name="Ma J."/>
        </authorList>
    </citation>
    <scope>NUCLEOTIDE SEQUENCE [LARGE SCALE GENOMIC DNA]</scope>
    <source>
        <strain evidence="4">JCM 15309</strain>
    </source>
</reference>
<dbReference type="EMBL" id="BAAAPB010000004">
    <property type="protein sequence ID" value="GAA1971048.1"/>
    <property type="molecule type" value="Genomic_DNA"/>
</dbReference>
<keyword evidence="1" id="KW-0732">Signal</keyword>
<dbReference type="RefSeq" id="WP_344046998.1">
    <property type="nucleotide sequence ID" value="NZ_BAAAPB010000004.1"/>
</dbReference>
<dbReference type="InterPro" id="IPR000601">
    <property type="entry name" value="PKD_dom"/>
</dbReference>
<keyword evidence="4" id="KW-1185">Reference proteome</keyword>
<dbReference type="Proteomes" id="UP001500571">
    <property type="component" value="Unassembled WGS sequence"/>
</dbReference>
<accession>A0ABP5D031</accession>
<evidence type="ECO:0000256" key="1">
    <source>
        <dbReference type="SAM" id="SignalP"/>
    </source>
</evidence>
<organism evidence="3 4">
    <name type="scientific">Nocardioides panacihumi</name>
    <dbReference type="NCBI Taxonomy" id="400774"/>
    <lineage>
        <taxon>Bacteria</taxon>
        <taxon>Bacillati</taxon>
        <taxon>Actinomycetota</taxon>
        <taxon>Actinomycetes</taxon>
        <taxon>Propionibacteriales</taxon>
        <taxon>Nocardioidaceae</taxon>
        <taxon>Nocardioides</taxon>
    </lineage>
</organism>
<protein>
    <recommendedName>
        <fullName evidence="2">PKD domain-containing protein</fullName>
    </recommendedName>
</protein>
<dbReference type="InterPro" id="IPR035986">
    <property type="entry name" value="PKD_dom_sf"/>
</dbReference>
<gene>
    <name evidence="3" type="ORF">GCM10009798_34800</name>
</gene>
<evidence type="ECO:0000313" key="4">
    <source>
        <dbReference type="Proteomes" id="UP001500571"/>
    </source>
</evidence>
<dbReference type="InterPro" id="IPR013783">
    <property type="entry name" value="Ig-like_fold"/>
</dbReference>
<evidence type="ECO:0000313" key="3">
    <source>
        <dbReference type="EMBL" id="GAA1971048.1"/>
    </source>
</evidence>
<dbReference type="PROSITE" id="PS50093">
    <property type="entry name" value="PKD"/>
    <property type="match status" value="1"/>
</dbReference>
<name>A0ABP5D031_9ACTN</name>
<evidence type="ECO:0000259" key="2">
    <source>
        <dbReference type="PROSITE" id="PS50093"/>
    </source>
</evidence>
<dbReference type="SUPFAM" id="SSF49299">
    <property type="entry name" value="PKD domain"/>
    <property type="match status" value="1"/>
</dbReference>
<comment type="caution">
    <text evidence="3">The sequence shown here is derived from an EMBL/GenBank/DDBJ whole genome shotgun (WGS) entry which is preliminary data.</text>
</comment>
<sequence length="443" mass="45906">MFASTGRAAPRVLALLLTLGLAIGVPAAAEAKGKPIRPSAPTDLAIGTVTMSGTSYVVPATWKAGANTTSFQASVLAGTTVLAQANLTATSWAPHVTAKAGTTIKVQIVGVYGKFKGPASSASAVLPDVTAPAGSYNATWAAPASSTLPVTFNQVSLTDDVSAPAAITVSVDFGDGTTATNPVFPLVHDYTVTVGEAKRYEPTVTLKDAAGNTAPAPVNAVVVFDSTAPTGTVSITPASGWARWTGVTLKTTATDNLSPAASIKRSIAWGDGTTTVASGDRTLRHVYAVAGSYTPKVTLTDEAVPANSYDALGTAVVVKKDVFGPTVALSLPRAKRKSVRSWKLLAGTARDAQTAVKMVRVKAVEKRGAAYYAYVPAQHTWVKVGRKTRAFAKAGYLQVATTRAWSVRLAKLTKGVLVYRVQAADVMGNLSAVYEHSQKLTTR</sequence>
<feature type="signal peptide" evidence="1">
    <location>
        <begin position="1"/>
        <end position="31"/>
    </location>
</feature>